<proteinExistence type="predicted"/>
<feature type="region of interest" description="Disordered" evidence="3">
    <location>
        <begin position="568"/>
        <end position="587"/>
    </location>
</feature>
<reference evidence="5" key="1">
    <citation type="journal article" date="2023" name="Mol. Phylogenet. Evol.">
        <title>Genome-scale phylogeny and comparative genomics of the fungal order Sordariales.</title>
        <authorList>
            <person name="Hensen N."/>
            <person name="Bonometti L."/>
            <person name="Westerberg I."/>
            <person name="Brannstrom I.O."/>
            <person name="Guillou S."/>
            <person name="Cros-Aarteil S."/>
            <person name="Calhoun S."/>
            <person name="Haridas S."/>
            <person name="Kuo A."/>
            <person name="Mondo S."/>
            <person name="Pangilinan J."/>
            <person name="Riley R."/>
            <person name="LaButti K."/>
            <person name="Andreopoulos B."/>
            <person name="Lipzen A."/>
            <person name="Chen C."/>
            <person name="Yan M."/>
            <person name="Daum C."/>
            <person name="Ng V."/>
            <person name="Clum A."/>
            <person name="Steindorff A."/>
            <person name="Ohm R.A."/>
            <person name="Martin F."/>
            <person name="Silar P."/>
            <person name="Natvig D.O."/>
            <person name="Lalanne C."/>
            <person name="Gautier V."/>
            <person name="Ament-Velasquez S.L."/>
            <person name="Kruys A."/>
            <person name="Hutchinson M.I."/>
            <person name="Powell A.J."/>
            <person name="Barry K."/>
            <person name="Miller A.N."/>
            <person name="Grigoriev I.V."/>
            <person name="Debuchy R."/>
            <person name="Gladieux P."/>
            <person name="Hiltunen Thoren M."/>
            <person name="Johannesson H."/>
        </authorList>
    </citation>
    <scope>NUCLEOTIDE SEQUENCE</scope>
    <source>
        <strain evidence="5">PSN324</strain>
    </source>
</reference>
<dbReference type="InterPro" id="IPR001711">
    <property type="entry name" value="PLipase_C_Pinositol-sp_Y"/>
</dbReference>
<dbReference type="Pfam" id="PF00387">
    <property type="entry name" value="PI-PLC-Y"/>
    <property type="match status" value="1"/>
</dbReference>
<dbReference type="SUPFAM" id="SSF49562">
    <property type="entry name" value="C2 domain (Calcium/lipid-binding domain, CaLB)"/>
    <property type="match status" value="1"/>
</dbReference>
<evidence type="ECO:0000259" key="4">
    <source>
        <dbReference type="PROSITE" id="PS50008"/>
    </source>
</evidence>
<dbReference type="Proteomes" id="UP001321749">
    <property type="component" value="Unassembled WGS sequence"/>
</dbReference>
<dbReference type="InterPro" id="IPR000909">
    <property type="entry name" value="PLipase_C_PInositol-sp_X_dom"/>
</dbReference>
<dbReference type="GO" id="GO:0051209">
    <property type="term" value="P:release of sequestered calcium ion into cytosol"/>
    <property type="evidence" value="ECO:0007669"/>
    <property type="project" value="TreeGrafter"/>
</dbReference>
<dbReference type="PANTHER" id="PTHR10336:SF82">
    <property type="entry name" value="PHOSPHOINOSITIDE PHOSPHOLIPASE C"/>
    <property type="match status" value="1"/>
</dbReference>
<dbReference type="SMART" id="SM00239">
    <property type="entry name" value="C2"/>
    <property type="match status" value="1"/>
</dbReference>
<dbReference type="CDD" id="cd08598">
    <property type="entry name" value="PI-PLC1c_yeast"/>
    <property type="match status" value="1"/>
</dbReference>
<dbReference type="GO" id="GO:0048015">
    <property type="term" value="P:phosphatidylinositol-mediated signaling"/>
    <property type="evidence" value="ECO:0007669"/>
    <property type="project" value="TreeGrafter"/>
</dbReference>
<feature type="compositionally biased region" description="Polar residues" evidence="3">
    <location>
        <begin position="213"/>
        <end position="235"/>
    </location>
</feature>
<evidence type="ECO:0000313" key="6">
    <source>
        <dbReference type="Proteomes" id="UP001321749"/>
    </source>
</evidence>
<accession>A0AAV9HHT8</accession>
<evidence type="ECO:0000256" key="1">
    <source>
        <dbReference type="ARBA" id="ARBA00023224"/>
    </source>
</evidence>
<keyword evidence="1" id="KW-0807">Transducer</keyword>
<organism evidence="5 6">
    <name type="scientific">Cladorrhinum samala</name>
    <dbReference type="NCBI Taxonomy" id="585594"/>
    <lineage>
        <taxon>Eukaryota</taxon>
        <taxon>Fungi</taxon>
        <taxon>Dikarya</taxon>
        <taxon>Ascomycota</taxon>
        <taxon>Pezizomycotina</taxon>
        <taxon>Sordariomycetes</taxon>
        <taxon>Sordariomycetidae</taxon>
        <taxon>Sordariales</taxon>
        <taxon>Podosporaceae</taxon>
        <taxon>Cladorrhinum</taxon>
    </lineage>
</organism>
<keyword evidence="2" id="KW-0378">Hydrolase</keyword>
<feature type="compositionally biased region" description="Low complexity" evidence="3">
    <location>
        <begin position="160"/>
        <end position="170"/>
    </location>
</feature>
<feature type="region of interest" description="Disordered" evidence="3">
    <location>
        <begin position="337"/>
        <end position="362"/>
    </location>
</feature>
<dbReference type="SUPFAM" id="SSF51695">
    <property type="entry name" value="PLC-like phosphodiesterases"/>
    <property type="match status" value="1"/>
</dbReference>
<comment type="catalytic activity">
    <reaction evidence="2">
        <text>a 1,2-diacyl-sn-glycero-3-phospho-(1D-myo-inositol-4,5-bisphosphate) + H2O = 1D-myo-inositol 1,4,5-trisphosphate + a 1,2-diacyl-sn-glycerol + H(+)</text>
        <dbReference type="Rhea" id="RHEA:33179"/>
        <dbReference type="ChEBI" id="CHEBI:15377"/>
        <dbReference type="ChEBI" id="CHEBI:15378"/>
        <dbReference type="ChEBI" id="CHEBI:17815"/>
        <dbReference type="ChEBI" id="CHEBI:58456"/>
        <dbReference type="ChEBI" id="CHEBI:203600"/>
        <dbReference type="EC" id="3.1.4.11"/>
    </reaction>
</comment>
<protein>
    <recommendedName>
        <fullName evidence="2">Phosphoinositide phospholipase C</fullName>
        <ecNumber evidence="2">3.1.4.11</ecNumber>
    </recommendedName>
</protein>
<dbReference type="Pfam" id="PF00388">
    <property type="entry name" value="PI-PLC-X"/>
    <property type="match status" value="1"/>
</dbReference>
<dbReference type="GO" id="GO:0004435">
    <property type="term" value="F:phosphatidylinositol-4,5-bisphosphate phospholipase C activity"/>
    <property type="evidence" value="ECO:0007669"/>
    <property type="project" value="UniProtKB-EC"/>
</dbReference>
<dbReference type="PRINTS" id="PR00390">
    <property type="entry name" value="PHPHLIPASEC"/>
</dbReference>
<dbReference type="InterPro" id="IPR001192">
    <property type="entry name" value="PI-PLC_fam"/>
</dbReference>
<keyword evidence="6" id="KW-1185">Reference proteome</keyword>
<dbReference type="InterPro" id="IPR035892">
    <property type="entry name" value="C2_domain_sf"/>
</dbReference>
<dbReference type="InterPro" id="IPR017946">
    <property type="entry name" value="PLC-like_Pdiesterase_TIM-brl"/>
</dbReference>
<reference evidence="5" key="2">
    <citation type="submission" date="2023-06" db="EMBL/GenBank/DDBJ databases">
        <authorList>
            <consortium name="Lawrence Berkeley National Laboratory"/>
            <person name="Mondo S.J."/>
            <person name="Hensen N."/>
            <person name="Bonometti L."/>
            <person name="Westerberg I."/>
            <person name="Brannstrom I.O."/>
            <person name="Guillou S."/>
            <person name="Cros-Aarteil S."/>
            <person name="Calhoun S."/>
            <person name="Haridas S."/>
            <person name="Kuo A."/>
            <person name="Pangilinan J."/>
            <person name="Riley R."/>
            <person name="Labutti K."/>
            <person name="Andreopoulos B."/>
            <person name="Lipzen A."/>
            <person name="Chen C."/>
            <person name="Yanf M."/>
            <person name="Daum C."/>
            <person name="Ng V."/>
            <person name="Clum A."/>
            <person name="Steindorff A."/>
            <person name="Ohm R."/>
            <person name="Martin F."/>
            <person name="Silar P."/>
            <person name="Natvig D."/>
            <person name="Lalanne C."/>
            <person name="Gautier V."/>
            <person name="Ament-Velasquez S.L."/>
            <person name="Kruys A."/>
            <person name="Hutchinson M.I."/>
            <person name="Powell A.J."/>
            <person name="Barry K."/>
            <person name="Miller A.N."/>
            <person name="Grigoriev I.V."/>
            <person name="Debuchy R."/>
            <person name="Gladieux P."/>
            <person name="Thoren M.H."/>
            <person name="Johannesson H."/>
        </authorList>
    </citation>
    <scope>NUCLEOTIDE SEQUENCE</scope>
    <source>
        <strain evidence="5">PSN324</strain>
    </source>
</reference>
<dbReference type="PANTHER" id="PTHR10336">
    <property type="entry name" value="PHOSPHOINOSITIDE-SPECIFIC PHOSPHOLIPASE C FAMILY PROTEIN"/>
    <property type="match status" value="1"/>
</dbReference>
<gene>
    <name evidence="5" type="ORF">QBC42DRAFT_273967</name>
</gene>
<feature type="region of interest" description="Disordered" evidence="3">
    <location>
        <begin position="157"/>
        <end position="193"/>
    </location>
</feature>
<dbReference type="EMBL" id="MU865031">
    <property type="protein sequence ID" value="KAK4459639.1"/>
    <property type="molecule type" value="Genomic_DNA"/>
</dbReference>
<keyword evidence="2" id="KW-0442">Lipid degradation</keyword>
<dbReference type="GO" id="GO:0016042">
    <property type="term" value="P:lipid catabolic process"/>
    <property type="evidence" value="ECO:0007669"/>
    <property type="project" value="UniProtKB-KW"/>
</dbReference>
<dbReference type="CDD" id="cd00275">
    <property type="entry name" value="C2_PLC_like"/>
    <property type="match status" value="1"/>
</dbReference>
<dbReference type="Pfam" id="PF23617">
    <property type="entry name" value="EF-hand_15"/>
    <property type="match status" value="1"/>
</dbReference>
<dbReference type="FunFam" id="2.60.40.150:FF:000220">
    <property type="entry name" value="Phosphoinositide phospholipase C"/>
    <property type="match status" value="1"/>
</dbReference>
<dbReference type="Gene3D" id="3.20.20.190">
    <property type="entry name" value="Phosphatidylinositol (PI) phosphodiesterase"/>
    <property type="match status" value="2"/>
</dbReference>
<dbReference type="InterPro" id="IPR056584">
    <property type="entry name" value="EF-hand_15"/>
</dbReference>
<dbReference type="Gene3D" id="2.60.40.150">
    <property type="entry name" value="C2 domain"/>
    <property type="match status" value="1"/>
</dbReference>
<feature type="domain" description="PI-PLC Y-box" evidence="4">
    <location>
        <begin position="377"/>
        <end position="490"/>
    </location>
</feature>
<evidence type="ECO:0000256" key="3">
    <source>
        <dbReference type="SAM" id="MobiDB-lite"/>
    </source>
</evidence>
<dbReference type="SMART" id="SM00149">
    <property type="entry name" value="PLCYc"/>
    <property type="match status" value="1"/>
</dbReference>
<dbReference type="SMART" id="SM00148">
    <property type="entry name" value="PLCXc"/>
    <property type="match status" value="1"/>
</dbReference>
<keyword evidence="2" id="KW-0443">Lipid metabolism</keyword>
<name>A0AAV9HHT8_9PEZI</name>
<feature type="compositionally biased region" description="Low complexity" evidence="3">
    <location>
        <begin position="501"/>
        <end position="512"/>
    </location>
</feature>
<sequence>MMDTAHHLPDGAHQAGGGLSGKLAQVRSLSSTILAHLQNIYALNGKTFGKEWTAEQTSAFLRTVQKDDEAELVQELASPAWDLKCFLKYMTSSATNVVAPPKEQDLTWPLSAYFISSSHNTYLTGNQLSSDSSADAYKNVLLRGCRCIEVDVWDGDEPDSASISSSSSSSSDDEETARIKRERKAAKRRSLKEKLPNSLAARLEATTLGKKLTGTSEPTSGTPLQKTGSTGSSTLERVTSLKEPRVLHGYTLTKEVSFRDVCEAIRDYGFAVTDTPLVVSLEVHCSAEQQETMVAIMSQTWAGLLLPEPEDDATCLPTPGELRGKILVKVKYAPPEGESPLGELSRSQTPVPGSDAGTAAAAATTTKKKASKIIQALSKLGIYTRGVSFKSLTQPEASMPTHIFSLSENGVTEVHQKSARELFEHNRCFLMRAYPSGLRIRSSNLDPAVFWRKGIQVVALNWQNWDEGMMLNEGMFAGTGGYVLKPEGYRPNKSLPPTPPATSTLTPPGAAPIAPASTTSVEPQAVAVLHYTMDLTIQVIGGQNLPLPFGDTKASSFRPYLKVEVHVEEPGERHGTDAVPADGKEKEGEYKAKTKSMKGCDPDWKGVDLKFEKIPGVVPELSFVRFLIKDDEIGKDSLAGWACVRVDRLREGYRFLHICDARGVETDGVVLVKVTKKLNLER</sequence>
<dbReference type="InterPro" id="IPR000008">
    <property type="entry name" value="C2_dom"/>
</dbReference>
<evidence type="ECO:0000256" key="2">
    <source>
        <dbReference type="RuleBase" id="RU361133"/>
    </source>
</evidence>
<feature type="compositionally biased region" description="Basic residues" evidence="3">
    <location>
        <begin position="180"/>
        <end position="191"/>
    </location>
</feature>
<dbReference type="EC" id="3.1.4.11" evidence="2"/>
<comment type="caution">
    <text evidence="5">The sequence shown here is derived from an EMBL/GenBank/DDBJ whole genome shotgun (WGS) entry which is preliminary data.</text>
</comment>
<evidence type="ECO:0000313" key="5">
    <source>
        <dbReference type="EMBL" id="KAK4459639.1"/>
    </source>
</evidence>
<feature type="region of interest" description="Disordered" evidence="3">
    <location>
        <begin position="488"/>
        <end position="517"/>
    </location>
</feature>
<feature type="region of interest" description="Disordered" evidence="3">
    <location>
        <begin position="207"/>
        <end position="235"/>
    </location>
</feature>
<dbReference type="PROSITE" id="PS50008">
    <property type="entry name" value="PIPLC_Y_DOMAIN"/>
    <property type="match status" value="1"/>
</dbReference>
<dbReference type="AlphaFoldDB" id="A0AAV9HHT8"/>
<dbReference type="PROSITE" id="PS50007">
    <property type="entry name" value="PIPLC_X_DOMAIN"/>
    <property type="match status" value="1"/>
</dbReference>